<dbReference type="InterPro" id="IPR021246">
    <property type="entry name" value="DUF2797"/>
</dbReference>
<organism evidence="1 2">
    <name type="scientific">Putridiphycobacter roseus</name>
    <dbReference type="NCBI Taxonomy" id="2219161"/>
    <lineage>
        <taxon>Bacteria</taxon>
        <taxon>Pseudomonadati</taxon>
        <taxon>Bacteroidota</taxon>
        <taxon>Flavobacteriia</taxon>
        <taxon>Flavobacteriales</taxon>
        <taxon>Crocinitomicaceae</taxon>
        <taxon>Putridiphycobacter</taxon>
    </lineage>
</organism>
<dbReference type="RefSeq" id="WP_111064536.1">
    <property type="nucleotide sequence ID" value="NZ_JBHUCU010000030.1"/>
</dbReference>
<comment type="caution">
    <text evidence="1">The sequence shown here is derived from an EMBL/GenBank/DDBJ whole genome shotgun (WGS) entry which is preliminary data.</text>
</comment>
<protein>
    <submittedName>
        <fullName evidence="1">DUF2797 domain-containing protein</fullName>
    </submittedName>
</protein>
<accession>A0A2W1MVF4</accession>
<proteinExistence type="predicted"/>
<dbReference type="AlphaFoldDB" id="A0A2W1MVF4"/>
<dbReference type="Pfam" id="PF10977">
    <property type="entry name" value="DUF2797"/>
    <property type="match status" value="1"/>
</dbReference>
<dbReference type="OrthoDB" id="9775734at2"/>
<reference evidence="1 2" key="1">
    <citation type="submission" date="2018-06" db="EMBL/GenBank/DDBJ databases">
        <title>The draft genome sequence of Crocinitomix sp. SM1701.</title>
        <authorList>
            <person name="Zhang X."/>
        </authorList>
    </citation>
    <scope>NUCLEOTIDE SEQUENCE [LARGE SCALE GENOMIC DNA]</scope>
    <source>
        <strain evidence="1 2">SM1701</strain>
    </source>
</reference>
<dbReference type="EMBL" id="QKSB01000016">
    <property type="protein sequence ID" value="PZE15797.1"/>
    <property type="molecule type" value="Genomic_DNA"/>
</dbReference>
<gene>
    <name evidence="1" type="ORF">DNU06_16120</name>
</gene>
<evidence type="ECO:0000313" key="1">
    <source>
        <dbReference type="EMBL" id="PZE15797.1"/>
    </source>
</evidence>
<keyword evidence="2" id="KW-1185">Reference proteome</keyword>
<dbReference type="Proteomes" id="UP000249248">
    <property type="component" value="Unassembled WGS sequence"/>
</dbReference>
<name>A0A2W1MVF4_9FLAO</name>
<sequence length="262" mass="29931">MEILLHKMHTKLEDVVQYSLQSGAETINMNALIGQDIRFTFKQNVQCGSCGKNFKKLFAQGFCYNCFMSVPEAAECIIKPELCRAHLGEGRDVAWEIAHHMQPHFVYFAVASSLKVGVTRTTQVPTRWIDQGASQAIRIAETPYRQLAGQIEVALKSSFTDKTNWRRMLKNEIGSFDLETEKWQLEELLPADLSQYMTEDDEIIDINYPVLMYPEKVTSVGFDKLPVIEGQLLGIKGQYLILDNGRVLNIRKHEGYIVDFDF</sequence>
<evidence type="ECO:0000313" key="2">
    <source>
        <dbReference type="Proteomes" id="UP000249248"/>
    </source>
</evidence>